<feature type="domain" description="Cadherin" evidence="18">
    <location>
        <begin position="1218"/>
        <end position="1327"/>
    </location>
</feature>
<evidence type="ECO:0000256" key="8">
    <source>
        <dbReference type="ARBA" id="ARBA00022837"/>
    </source>
</evidence>
<keyword evidence="3" id="KW-0245">EGF-like domain</keyword>
<dbReference type="PANTHER" id="PTHR24025">
    <property type="entry name" value="DESMOGLEIN FAMILY MEMBER"/>
    <property type="match status" value="1"/>
</dbReference>
<keyword evidence="6 17" id="KW-0732">Signal</keyword>
<dbReference type="EMBL" id="GGMS01004553">
    <property type="protein sequence ID" value="MBY73756.1"/>
    <property type="molecule type" value="Transcribed_RNA"/>
</dbReference>
<feature type="domain" description="Cadherin" evidence="18">
    <location>
        <begin position="35"/>
        <end position="126"/>
    </location>
</feature>
<feature type="domain" description="Cadherin" evidence="18">
    <location>
        <begin position="680"/>
        <end position="783"/>
    </location>
</feature>
<evidence type="ECO:0000259" key="18">
    <source>
        <dbReference type="PROSITE" id="PS50268"/>
    </source>
</evidence>
<keyword evidence="11 16" id="KW-0472">Membrane</keyword>
<feature type="chain" id="PRO_5044579065" evidence="17">
    <location>
        <begin position="22"/>
        <end position="1841"/>
    </location>
</feature>
<dbReference type="PRINTS" id="PR00205">
    <property type="entry name" value="CADHERIN"/>
</dbReference>
<organism evidence="19">
    <name type="scientific">Sipha flava</name>
    <name type="common">yellow sugarcane aphid</name>
    <dbReference type="NCBI Taxonomy" id="143950"/>
    <lineage>
        <taxon>Eukaryota</taxon>
        <taxon>Metazoa</taxon>
        <taxon>Ecdysozoa</taxon>
        <taxon>Arthropoda</taxon>
        <taxon>Hexapoda</taxon>
        <taxon>Insecta</taxon>
        <taxon>Pterygota</taxon>
        <taxon>Neoptera</taxon>
        <taxon>Paraneoptera</taxon>
        <taxon>Hemiptera</taxon>
        <taxon>Sternorrhyncha</taxon>
        <taxon>Aphidomorpha</taxon>
        <taxon>Aphidoidea</taxon>
        <taxon>Aphididae</taxon>
        <taxon>Sipha</taxon>
    </lineage>
</organism>
<keyword evidence="9" id="KW-0130">Cell adhesion</keyword>
<evidence type="ECO:0000313" key="21">
    <source>
        <dbReference type="RefSeq" id="XP_025413047.1"/>
    </source>
</evidence>
<evidence type="ECO:0000256" key="13">
    <source>
        <dbReference type="ARBA" id="ARBA00023180"/>
    </source>
</evidence>
<dbReference type="PANTHER" id="PTHR24025:SF23">
    <property type="entry name" value="NEURAL-CADHERIN"/>
    <property type="match status" value="1"/>
</dbReference>
<feature type="domain" description="Cadherin" evidence="18">
    <location>
        <begin position="353"/>
        <end position="468"/>
    </location>
</feature>
<evidence type="ECO:0000256" key="11">
    <source>
        <dbReference type="ARBA" id="ARBA00023136"/>
    </source>
</evidence>
<dbReference type="PROSITE" id="PS50268">
    <property type="entry name" value="CADHERIN_2"/>
    <property type="match status" value="14"/>
</dbReference>
<feature type="transmembrane region" description="Helical" evidence="16">
    <location>
        <begin position="1668"/>
        <end position="1692"/>
    </location>
</feature>
<dbReference type="GO" id="GO:0001736">
    <property type="term" value="P:establishment of planar polarity"/>
    <property type="evidence" value="ECO:0007669"/>
    <property type="project" value="UniProtKB-ARBA"/>
</dbReference>
<dbReference type="OrthoDB" id="9990384at2759"/>
<reference evidence="21" key="2">
    <citation type="submission" date="2025-04" db="UniProtKB">
        <authorList>
            <consortium name="RefSeq"/>
        </authorList>
    </citation>
    <scope>IDENTIFICATION</scope>
    <source>
        <tissue evidence="21">Whole body</tissue>
    </source>
</reference>
<dbReference type="FunFam" id="2.60.40.60:FF:000013">
    <property type="entry name" value="Cadherin EGF LAG seven-pass G-type receptor"/>
    <property type="match status" value="1"/>
</dbReference>
<dbReference type="Gene3D" id="2.60.40.60">
    <property type="entry name" value="Cadherins"/>
    <property type="match status" value="14"/>
</dbReference>
<feature type="domain" description="Cadherin" evidence="18">
    <location>
        <begin position="1011"/>
        <end position="1117"/>
    </location>
</feature>
<evidence type="ECO:0000256" key="15">
    <source>
        <dbReference type="PROSITE-ProRule" id="PRU00043"/>
    </source>
</evidence>
<dbReference type="InterPro" id="IPR015919">
    <property type="entry name" value="Cadherin-like_sf"/>
</dbReference>
<evidence type="ECO:0000313" key="20">
    <source>
        <dbReference type="Proteomes" id="UP000694846"/>
    </source>
</evidence>
<protein>
    <submittedName>
        <fullName evidence="19 21">Cadherin-87A</fullName>
    </submittedName>
</protein>
<keyword evidence="20" id="KW-1185">Reference proteome</keyword>
<dbReference type="GO" id="GO:0005509">
    <property type="term" value="F:calcium ion binding"/>
    <property type="evidence" value="ECO:0007669"/>
    <property type="project" value="UniProtKB-UniRule"/>
</dbReference>
<feature type="domain" description="Cadherin" evidence="18">
    <location>
        <begin position="912"/>
        <end position="1010"/>
    </location>
</feature>
<evidence type="ECO:0000256" key="1">
    <source>
        <dbReference type="ARBA" id="ARBA00004251"/>
    </source>
</evidence>
<feature type="domain" description="Cadherin" evidence="18">
    <location>
        <begin position="784"/>
        <end position="905"/>
    </location>
</feature>
<dbReference type="GO" id="GO:0005911">
    <property type="term" value="C:cell-cell junction"/>
    <property type="evidence" value="ECO:0007669"/>
    <property type="project" value="TreeGrafter"/>
</dbReference>
<dbReference type="GO" id="GO:0030855">
    <property type="term" value="P:epithelial cell differentiation"/>
    <property type="evidence" value="ECO:0007669"/>
    <property type="project" value="UniProtKB-ARBA"/>
</dbReference>
<evidence type="ECO:0000256" key="6">
    <source>
        <dbReference type="ARBA" id="ARBA00022729"/>
    </source>
</evidence>
<evidence type="ECO:0000256" key="2">
    <source>
        <dbReference type="ARBA" id="ARBA00022475"/>
    </source>
</evidence>
<feature type="domain" description="Cadherin" evidence="18">
    <location>
        <begin position="127"/>
        <end position="239"/>
    </location>
</feature>
<comment type="function">
    <text evidence="14">Cadherins are calcium-dependent cell adhesion proteins. They preferentially interact with themselves in a homophilic manner in connecting cells.</text>
</comment>
<comment type="subcellular location">
    <subcellularLocation>
        <location evidence="1">Cell membrane</location>
        <topology evidence="1">Single-pass type I membrane protein</topology>
    </subcellularLocation>
</comment>
<evidence type="ECO:0000256" key="7">
    <source>
        <dbReference type="ARBA" id="ARBA00022737"/>
    </source>
</evidence>
<accession>A0A2S2Q7P4</accession>
<keyword evidence="13" id="KW-0325">Glycoprotein</keyword>
<dbReference type="FunFam" id="2.60.40.60:FF:000266">
    <property type="entry name" value="Cadherin 23"/>
    <property type="match status" value="1"/>
</dbReference>
<feature type="domain" description="Cadherin" evidence="18">
    <location>
        <begin position="239"/>
        <end position="352"/>
    </location>
</feature>
<name>A0A2S2Q7P4_9HEMI</name>
<evidence type="ECO:0000256" key="9">
    <source>
        <dbReference type="ARBA" id="ARBA00022889"/>
    </source>
</evidence>
<keyword evidence="5" id="KW-0479">Metal-binding</keyword>
<dbReference type="CDD" id="cd11304">
    <property type="entry name" value="Cadherin_repeat"/>
    <property type="match status" value="13"/>
</dbReference>
<dbReference type="InterPro" id="IPR020894">
    <property type="entry name" value="Cadherin_CS"/>
</dbReference>
<dbReference type="RefSeq" id="XP_025413047.1">
    <property type="nucleotide sequence ID" value="XM_025557262.1"/>
</dbReference>
<dbReference type="SUPFAM" id="SSF49313">
    <property type="entry name" value="Cadherin-like"/>
    <property type="match status" value="14"/>
</dbReference>
<reference evidence="19" key="1">
    <citation type="submission" date="2018-04" db="EMBL/GenBank/DDBJ databases">
        <title>Transcriptome assembly of Sipha flava.</title>
        <authorList>
            <person name="Scully E.D."/>
            <person name="Geib S.M."/>
            <person name="Palmer N.A."/>
            <person name="Koch K."/>
            <person name="Bradshaw J."/>
            <person name="Heng-Moss T."/>
            <person name="Sarath G."/>
        </authorList>
    </citation>
    <scope>NUCLEOTIDE SEQUENCE</scope>
</reference>
<dbReference type="GO" id="GO:0007156">
    <property type="term" value="P:homophilic cell adhesion via plasma membrane adhesion molecules"/>
    <property type="evidence" value="ECO:0007669"/>
    <property type="project" value="InterPro"/>
</dbReference>
<dbReference type="FunFam" id="2.60.40.60:FF:000026">
    <property type="entry name" value="FAT atypical cadherin 1"/>
    <property type="match status" value="1"/>
</dbReference>
<proteinExistence type="predicted"/>
<keyword evidence="4 16" id="KW-0812">Transmembrane</keyword>
<evidence type="ECO:0000256" key="10">
    <source>
        <dbReference type="ARBA" id="ARBA00022989"/>
    </source>
</evidence>
<keyword evidence="7" id="KW-0677">Repeat</keyword>
<dbReference type="GO" id="GO:0005886">
    <property type="term" value="C:plasma membrane"/>
    <property type="evidence" value="ECO:0007669"/>
    <property type="project" value="UniProtKB-SubCell"/>
</dbReference>
<sequence length="1841" mass="204152">MIKMRHNLILWALIFISSSCANDLVFNTYMQNEALSENTPVGQSVYKLEGVDSSGNDHDLLYGIEGTDYLTVDSNTGVVTVAKPLDHEKSSTLQFTVTLQHKISNDVLKLPTNVIILDENDNAPTFKHTPYEGSVNEESPVGTTVFKWIHVEDLDKVGEPLEVRCESNFQNDDGCSKFKIQSINASESYYLGAIVVNGDIQYSENLFYKLLLIASDGLHETKIDLDIHIKDVQNMPPVFHGSLTAVISEDISIGTHILSINAKDGDRGEPRNIIYDLIQNPMDYFSLDGLSGDLTTAKPIDRESLSNNNGIITLTVRAREVANGSALDDKLSSSMAIVTITVQDVNDEPPVFNKRDYFVSIPENIAPGTPLPNLNMSVVDSDIGANSEFSLRLLDESKLFVIEPNKAIGSIDVSIKLANNVKLDYEDPNQRKFIVLVIASEPSVKYDLTSTATLTIQVTDVNDNPPEFDNNAYTLTVNETATPGTVIGVVKATDRDSNPKIVYKLSGPSADKFNVDKNTGTISVALCSNIGKAPCLDYETQSNYYLTYIATDDNGNGQSNSVTIMVALTDSNDNPPTFMQHSYTSLIDEGVTLFEPPLIVQAIDADKSSSILYSIRFGNEKQLFKIDQSTGEIFIVSPNGLQRSKNNITLIVEANDGVYSDEATVNVVVLDVNNNSPKFLLETYNVSIYENEPIGYSVIKVEAIDEDLDMNANLTYHIQEGSFNNFLIDHITGLIYTSSKLDFDQHSNYAIKTLAIDKGTPALTGSTTVLINIINVNNKSPEFIPTIQRTEVSEDVPVNTVIYHLIAHDPDTSDENALNYSLDSSAVTGISINGNQLDDNKDIKNWFKVRASNGDIIIAKPIDRNIAAIVSLSVVVTDTSAPDIQKATGTLMVTIIDVNDTPPIFEPPWTKENPYYTTSVLEEQPINSSVGKFTATDDSGIDYYDIIPNNQYVNVNQTTGVIYTKEKLDFESIETININLIAYDTGHPQLSTTATILIKVININDNSPIFNETEYRAEIEENSPSGTYVTHVIATDADKGLFGLVHYSIIGDTFGFIIDQDTGMVKVNDSSFLDREITSELMLTIQAKDEAPPGLTKSSVVLLYIKLIDVNDNPPQFDPKTYSLSIIVSTPTTPLMQLKAIDKDLNSQLTYTIVSTNKDLFNLDSDSGFLYSPMSLNGKQGVYLIEVDVSDGVFHDQASVNITVLDVNQNQPVFIHPPTNNSTLSIPEDINVGTSILTVCAEDKDFGENGHVTYFFKVANSNAQQTDSFTINSETGQIKTQILLDYETKSSYQLVLVARDQGSPTWHETLKLLTINLIDVNDNKPRFPLRIDHKPLYTFSIKENNRLQYKIGQVKATDSDQGENARIYYYLTSDKSVPFIVDRLDGTIYANDTLDREKQSSYEIIIKASNNNEYQETNDLEVDDYSLAKVLILVTDENDNAPIFMANHYYAGVNAMAKVGDVILQVMSIDPDFEENSTVTYFIENTQLFRPGTNNLTWSSIVRDPFSIDQSGRISTAAFLAEYNQGRFDLQIVAKENESPHRVASTIATIWVYETHQLVKLIVSRAPQTVNEGREQIISSLANVTEMIVVLDDVRYHVNQYGYIQPDWSDVYLHLVDPMKNDIMSSGDVLTIIDDKYDYLKDYYQNFAIENVVPALIVTQNESFEPTIAALVALLVVLTVGCIGVLIICCCFRHWMFSDLDNNSIKNDILIKKAVIDDLSTTENPLWIEQKLKLYEEQELTMQVFCDLENKEMPISQDVVGDNTYATIRRPSRRGSINTLLTMTPGEYATLGGSVLPLPPDGGTSHSQQMFEASLGFQGSTFQVPDSALDTSNLLINNSDI</sequence>
<evidence type="ECO:0000256" key="12">
    <source>
        <dbReference type="ARBA" id="ARBA00023157"/>
    </source>
</evidence>
<keyword evidence="10 16" id="KW-1133">Transmembrane helix</keyword>
<evidence type="ECO:0000256" key="3">
    <source>
        <dbReference type="ARBA" id="ARBA00022536"/>
    </source>
</evidence>
<dbReference type="Proteomes" id="UP000694846">
    <property type="component" value="Unplaced"/>
</dbReference>
<dbReference type="FunFam" id="2.60.40.60:FF:000123">
    <property type="entry name" value="Protocadherin beta 4"/>
    <property type="match status" value="1"/>
</dbReference>
<dbReference type="FunFam" id="2.60.40.60:FF:000020">
    <property type="entry name" value="Dachsous cadherin-related 1b"/>
    <property type="match status" value="2"/>
</dbReference>
<gene>
    <name evidence="19" type="primary">Cad87A</name>
    <name evidence="21" type="synonym">LOC112685397</name>
    <name evidence="19" type="ORF">g.127872</name>
</gene>
<feature type="domain" description="Cadherin" evidence="18">
    <location>
        <begin position="579"/>
        <end position="679"/>
    </location>
</feature>
<feature type="domain" description="Cadherin" evidence="18">
    <location>
        <begin position="1445"/>
        <end position="1569"/>
    </location>
</feature>
<dbReference type="GO" id="GO:0007163">
    <property type="term" value="P:establishment or maintenance of cell polarity"/>
    <property type="evidence" value="ECO:0007669"/>
    <property type="project" value="UniProtKB-ARBA"/>
</dbReference>
<keyword evidence="2" id="KW-1003">Cell membrane</keyword>
<dbReference type="GO" id="GO:0007424">
    <property type="term" value="P:open tracheal system development"/>
    <property type="evidence" value="ECO:0007669"/>
    <property type="project" value="UniProtKB-ARBA"/>
</dbReference>
<feature type="domain" description="Cadherin" evidence="18">
    <location>
        <begin position="1133"/>
        <end position="1214"/>
    </location>
</feature>
<evidence type="ECO:0000313" key="19">
    <source>
        <dbReference type="EMBL" id="MBY73756.1"/>
    </source>
</evidence>
<dbReference type="FunFam" id="2.60.40.60:FF:000098">
    <property type="entry name" value="cadherin-23 isoform X1"/>
    <property type="match status" value="1"/>
</dbReference>
<dbReference type="PROSITE" id="PS00232">
    <property type="entry name" value="CADHERIN_1"/>
    <property type="match status" value="6"/>
</dbReference>
<evidence type="ECO:0000256" key="16">
    <source>
        <dbReference type="SAM" id="Phobius"/>
    </source>
</evidence>
<evidence type="ECO:0000256" key="14">
    <source>
        <dbReference type="ARBA" id="ARBA00059331"/>
    </source>
</evidence>
<feature type="signal peptide" evidence="17">
    <location>
        <begin position="1"/>
        <end position="21"/>
    </location>
</feature>
<feature type="domain" description="Cadherin" evidence="18">
    <location>
        <begin position="469"/>
        <end position="578"/>
    </location>
</feature>
<dbReference type="PROSITE" id="PS51257">
    <property type="entry name" value="PROKAR_LIPOPROTEIN"/>
    <property type="match status" value="1"/>
</dbReference>
<keyword evidence="8 15" id="KW-0106">Calcium</keyword>
<evidence type="ECO:0000256" key="5">
    <source>
        <dbReference type="ARBA" id="ARBA00022723"/>
    </source>
</evidence>
<evidence type="ECO:0000256" key="17">
    <source>
        <dbReference type="SAM" id="SignalP"/>
    </source>
</evidence>
<dbReference type="Pfam" id="PF00028">
    <property type="entry name" value="Cadherin"/>
    <property type="match status" value="10"/>
</dbReference>
<feature type="domain" description="Cadherin" evidence="18">
    <location>
        <begin position="1333"/>
        <end position="1444"/>
    </location>
</feature>
<dbReference type="InterPro" id="IPR002126">
    <property type="entry name" value="Cadherin-like_dom"/>
</dbReference>
<dbReference type="SMART" id="SM00112">
    <property type="entry name" value="CA"/>
    <property type="match status" value="14"/>
</dbReference>
<keyword evidence="12" id="KW-1015">Disulfide bond</keyword>
<dbReference type="FunFam" id="2.60.40.60:FF:000168">
    <property type="entry name" value="Cadherin-related family member 2"/>
    <property type="match status" value="1"/>
</dbReference>
<evidence type="ECO:0000256" key="4">
    <source>
        <dbReference type="ARBA" id="ARBA00022692"/>
    </source>
</evidence>
<dbReference type="InterPro" id="IPR050971">
    <property type="entry name" value="Cadherin-domain_protein"/>
</dbReference>